<dbReference type="SUPFAM" id="SSF46689">
    <property type="entry name" value="Homeodomain-like"/>
    <property type="match status" value="1"/>
</dbReference>
<dbReference type="Proteomes" id="UP000278807">
    <property type="component" value="Unassembled WGS sequence"/>
</dbReference>
<dbReference type="EMBL" id="UZAE01005432">
    <property type="protein sequence ID" value="VDO01650.1"/>
    <property type="molecule type" value="Genomic_DNA"/>
</dbReference>
<organism evidence="4">
    <name type="scientific">Rodentolepis nana</name>
    <name type="common">Dwarf tapeworm</name>
    <name type="synonym">Hymenolepis nana</name>
    <dbReference type="NCBI Taxonomy" id="102285"/>
    <lineage>
        <taxon>Eukaryota</taxon>
        <taxon>Metazoa</taxon>
        <taxon>Spiralia</taxon>
        <taxon>Lophotrochozoa</taxon>
        <taxon>Platyhelminthes</taxon>
        <taxon>Cestoda</taxon>
        <taxon>Eucestoda</taxon>
        <taxon>Cyclophyllidea</taxon>
        <taxon>Hymenolepididae</taxon>
        <taxon>Rodentolepis</taxon>
    </lineage>
</organism>
<dbReference type="WBParaSite" id="HNAJ_0000579401-mRNA-1">
    <property type="protein sequence ID" value="HNAJ_0000579401-mRNA-1"/>
    <property type="gene ID" value="HNAJ_0000579401"/>
</dbReference>
<dbReference type="Gene3D" id="1.10.10.60">
    <property type="entry name" value="Homeodomain-like"/>
    <property type="match status" value="1"/>
</dbReference>
<reference evidence="4" key="1">
    <citation type="submission" date="2017-02" db="UniProtKB">
        <authorList>
            <consortium name="WormBaseParasite"/>
        </authorList>
    </citation>
    <scope>IDENTIFICATION</scope>
</reference>
<protein>
    <submittedName>
        <fullName evidence="4">Homeobox domain-containing protein</fullName>
    </submittedName>
</protein>
<sequence>MQSGSHIIYATGYGGISSLSSTNQDNGGMRPTNTAAGAPLTLSALLSGHSSTDQMSHANQIPTSTGIYRDEAIFTPHSEIGIPFSNPTPSSEESIATSSPSAANERRRKCSPHNRTQTVILEAKFQEIKYIERNLVEEFNKQTGLNPSKVSLEI</sequence>
<reference evidence="2 3" key="2">
    <citation type="submission" date="2018-11" db="EMBL/GenBank/DDBJ databases">
        <authorList>
            <consortium name="Pathogen Informatics"/>
        </authorList>
    </citation>
    <scope>NUCLEOTIDE SEQUENCE [LARGE SCALE GENOMIC DNA]</scope>
</reference>
<evidence type="ECO:0000256" key="1">
    <source>
        <dbReference type="SAM" id="MobiDB-lite"/>
    </source>
</evidence>
<proteinExistence type="predicted"/>
<name>A0A0R3TFF3_RODNA</name>
<feature type="compositionally biased region" description="Low complexity" evidence="1">
    <location>
        <begin position="87"/>
        <end position="103"/>
    </location>
</feature>
<keyword evidence="3" id="KW-1185">Reference proteome</keyword>
<evidence type="ECO:0000313" key="3">
    <source>
        <dbReference type="Proteomes" id="UP000278807"/>
    </source>
</evidence>
<accession>A0A0R3TFF3</accession>
<evidence type="ECO:0000313" key="4">
    <source>
        <dbReference type="WBParaSite" id="HNAJ_0000579401-mRNA-1"/>
    </source>
</evidence>
<dbReference type="OrthoDB" id="6097457at2759"/>
<evidence type="ECO:0000313" key="2">
    <source>
        <dbReference type="EMBL" id="VDO01650.1"/>
    </source>
</evidence>
<feature type="region of interest" description="Disordered" evidence="1">
    <location>
        <begin position="78"/>
        <end position="115"/>
    </location>
</feature>
<gene>
    <name evidence="2" type="ORF">HNAJ_LOCUS5790</name>
</gene>
<dbReference type="AlphaFoldDB" id="A0A0R3TFF3"/>
<dbReference type="InterPro" id="IPR009057">
    <property type="entry name" value="Homeodomain-like_sf"/>
</dbReference>